<dbReference type="AlphaFoldDB" id="A0A8D5FSV8"/>
<dbReference type="Proteomes" id="UP000826725">
    <property type="component" value="Chromosome"/>
</dbReference>
<dbReference type="EMBL" id="AP024086">
    <property type="protein sequence ID" value="BCL63045.1"/>
    <property type="molecule type" value="Genomic_DNA"/>
</dbReference>
<protein>
    <submittedName>
        <fullName evidence="1">Uncharacterized protein</fullName>
    </submittedName>
</protein>
<gene>
    <name evidence="1" type="ORF">DGMP_37380</name>
</gene>
<accession>A0A8D5FSV8</accession>
<evidence type="ECO:0000313" key="2">
    <source>
        <dbReference type="Proteomes" id="UP000826725"/>
    </source>
</evidence>
<dbReference type="RefSeq" id="WP_228855342.1">
    <property type="nucleotide sequence ID" value="NZ_AP024086.1"/>
</dbReference>
<reference evidence="1" key="1">
    <citation type="submission" date="2020-09" db="EMBL/GenBank/DDBJ databases">
        <title>Desulfogranum mesoprofundum gen. nov., sp. nov., a novel mesophilic, sulfate-reducing chemolithoautotroph isolated from a deep-sea hydrothermal vent chimney in the Suiyo Seamount.</title>
        <authorList>
            <person name="Hashimoto Y."/>
            <person name="Nakagawa S."/>
        </authorList>
    </citation>
    <scope>NUCLEOTIDE SEQUENCE</scope>
    <source>
        <strain evidence="1">KT2</strain>
    </source>
</reference>
<sequence length="154" mass="18019">MRLNDHISDIQRPTPSEAQTFLTNILDIVTNSMSVDLKKPNGDLDDPYLRFFEDYYVKPNNSGPLSHVEISVRLSHIEAQIIDFFCDRQRQTTPFLFIDYAGRGKTTILKYLTYYLYQKERAIQDKILPVYISLRTHEAHISEFTKTSADQRQL</sequence>
<evidence type="ECO:0000313" key="1">
    <source>
        <dbReference type="EMBL" id="BCL63045.1"/>
    </source>
</evidence>
<name>A0A8D5FSV8_9BACT</name>
<keyword evidence="2" id="KW-1185">Reference proteome</keyword>
<dbReference type="KEGG" id="dbk:DGMP_37380"/>
<organism evidence="1 2">
    <name type="scientific">Desulfomarina profundi</name>
    <dbReference type="NCBI Taxonomy" id="2772557"/>
    <lineage>
        <taxon>Bacteria</taxon>
        <taxon>Pseudomonadati</taxon>
        <taxon>Thermodesulfobacteriota</taxon>
        <taxon>Desulfobulbia</taxon>
        <taxon>Desulfobulbales</taxon>
        <taxon>Desulfobulbaceae</taxon>
        <taxon>Desulfomarina</taxon>
    </lineage>
</organism>
<proteinExistence type="predicted"/>